<evidence type="ECO:0008006" key="3">
    <source>
        <dbReference type="Google" id="ProtNLM"/>
    </source>
</evidence>
<protein>
    <recommendedName>
        <fullName evidence="3">Nif11 domain-containing protein</fullName>
    </recommendedName>
</protein>
<name>A0A1Y2JWA8_BRAJP</name>
<accession>A0A1Y2JWA8</accession>
<gene>
    <name evidence="1" type="ORF">BSZ19_04485</name>
</gene>
<comment type="caution">
    <text evidence="1">The sequence shown here is derived from an EMBL/GenBank/DDBJ whole genome shotgun (WGS) entry which is preliminary data.</text>
</comment>
<evidence type="ECO:0000313" key="2">
    <source>
        <dbReference type="Proteomes" id="UP000193335"/>
    </source>
</evidence>
<dbReference type="Proteomes" id="UP000193335">
    <property type="component" value="Unassembled WGS sequence"/>
</dbReference>
<organism evidence="1 2">
    <name type="scientific">Bradyrhizobium japonicum</name>
    <dbReference type="NCBI Taxonomy" id="375"/>
    <lineage>
        <taxon>Bacteria</taxon>
        <taxon>Pseudomonadati</taxon>
        <taxon>Pseudomonadota</taxon>
        <taxon>Alphaproteobacteria</taxon>
        <taxon>Hyphomicrobiales</taxon>
        <taxon>Nitrobacteraceae</taxon>
        <taxon>Bradyrhizobium</taxon>
    </lineage>
</organism>
<reference evidence="1 2" key="1">
    <citation type="submission" date="2017-03" db="EMBL/GenBank/DDBJ databases">
        <title>Whole genome sequences of fourteen strains of Bradyrhizobium canariense and one strain of Bradyrhizobium japonicum isolated from Lupinus (Papilionoideae: Genisteae) species in Algeria.</title>
        <authorList>
            <person name="Crovadore J."/>
            <person name="Chekireb D."/>
            <person name="Brachmann A."/>
            <person name="Chablais R."/>
            <person name="Cochard B."/>
            <person name="Lefort F."/>
        </authorList>
    </citation>
    <scope>NUCLEOTIDE SEQUENCE [LARGE SCALE GENOMIC DNA]</scope>
    <source>
        <strain evidence="1 2">UBMA197</strain>
    </source>
</reference>
<sequence>MSGTEIERFVNDLGKMGNLLENAKPSATGLASIVAVGKSHGYNFTLDEAKSYIRCRTRQELISKQLDATAGANPDSSVAISTGVVQAAGLARSAAEVPTSGVQVTEAHSNFASAVEPVAVVLVVVVAVVA</sequence>
<proteinExistence type="predicted"/>
<dbReference type="AlphaFoldDB" id="A0A1Y2JWA8"/>
<dbReference type="EMBL" id="NAFL01000195">
    <property type="protein sequence ID" value="OSJ36403.1"/>
    <property type="molecule type" value="Genomic_DNA"/>
</dbReference>
<evidence type="ECO:0000313" key="1">
    <source>
        <dbReference type="EMBL" id="OSJ36403.1"/>
    </source>
</evidence>